<dbReference type="KEGG" id="ccb:Clocel_3634"/>
<dbReference type="Proteomes" id="UP000002730">
    <property type="component" value="Chromosome"/>
</dbReference>
<dbReference type="RefSeq" id="WP_010073639.1">
    <property type="nucleotide sequence ID" value="NC_014393.1"/>
</dbReference>
<dbReference type="EMBL" id="CP002160">
    <property type="protein sequence ID" value="ADL53305.1"/>
    <property type="molecule type" value="Genomic_DNA"/>
</dbReference>
<evidence type="ECO:0000256" key="1">
    <source>
        <dbReference type="SAM" id="Coils"/>
    </source>
</evidence>
<sequence length="837" mass="99882">MEKKEKIKKIHIHPFNICREKQPLGNFLKVTNKNNLYEEIERVKEQLISDSNELFKDISENLIHRDNEKKKLLKSLKTLRLDYPFKDYVSGNERIQGKLTEFQEKIDSLNEKLQCFEESFNKDYLNNRYELRKLFKENKEIYESLYVVNPDIYPKLDSYLNDFQSDNNKLRKLELVLMRIATKATTKTSPIGRMNRVSIIGNGEERKYEIDTNQISVNNVFLFRIFEAFLLSEDIIRQAKFTINKNYYFVDKDLYIITQISENRKVFNTKDRSVKIAMNQYLQRFLMEKDLSEVSAERLRRIFPVKDETIEKLLRNFYGIGLIKFKEYFSDVYDSISSLLWSIGKYEIPSDSKWNQVIFQLKEINKDIQELNINYRNDIRQKILNRFYKISELAGIDRFKENEYLYEDYLVKKEGFLVHGEKLSEDLYKLLELYPLFDINTRIQLDALEEIKKAYNDTKVKVSDDHIFQIIANTNVHYSSYWYDPWGEIDSVSEVGKLLDKMKQEWKSYLLNQFEKIKDGKGKKVVEIEEGFIASLTSRIPNELRENDVSYSLFYQMQDEKMIINKIYPGYMSFYNRFLRYTDIVEKYKPLLQDFYSSEKYDMAEVYETFGFNANVYNPMFDTRITSDLTRDENMNDAFKTVRKFEDMTIKEEEGKLFLEDDLGKLYKPVISTSLIRVLYPGFIAFYTSLFSNISHVSELASIFFKNLKEGKIFECPRIVIGDIALERQKFLFNTSMLHHIEHLDNIEAFLTLREFFKNHGIPLKFFFQTRKKPYEDDSVRSVSVEFDKPQYFDLENILLLKVFLNALRTSKIIMISEILPENIESCEYLTEFNLKE</sequence>
<gene>
    <name evidence="2" type="ordered locus">Clocel_3634</name>
</gene>
<dbReference type="STRING" id="573061.Clocel_3634"/>
<dbReference type="OrthoDB" id="1050390at2"/>
<organism evidence="2 3">
    <name type="scientific">Clostridium cellulovorans (strain ATCC 35296 / DSM 3052 / OCM 3 / 743B)</name>
    <dbReference type="NCBI Taxonomy" id="573061"/>
    <lineage>
        <taxon>Bacteria</taxon>
        <taxon>Bacillati</taxon>
        <taxon>Bacillota</taxon>
        <taxon>Clostridia</taxon>
        <taxon>Eubacteriales</taxon>
        <taxon>Clostridiaceae</taxon>
        <taxon>Clostridium</taxon>
    </lineage>
</organism>
<keyword evidence="3" id="KW-1185">Reference proteome</keyword>
<evidence type="ECO:0000313" key="2">
    <source>
        <dbReference type="EMBL" id="ADL53305.1"/>
    </source>
</evidence>
<feature type="coiled-coil region" evidence="1">
    <location>
        <begin position="92"/>
        <end position="119"/>
    </location>
</feature>
<keyword evidence="1" id="KW-0175">Coiled coil</keyword>
<protein>
    <submittedName>
        <fullName evidence="2">Lantibiotic dehydratase domain protein</fullName>
    </submittedName>
</protein>
<dbReference type="AlphaFoldDB" id="D9SWM3"/>
<name>D9SWM3_CLOC7</name>
<proteinExistence type="predicted"/>
<evidence type="ECO:0000313" key="3">
    <source>
        <dbReference type="Proteomes" id="UP000002730"/>
    </source>
</evidence>
<dbReference type="eggNOG" id="ENOG503090C">
    <property type="taxonomic scope" value="Bacteria"/>
</dbReference>
<dbReference type="HOGENOM" id="CLU_339411_0_0_9"/>
<reference evidence="2 3" key="1">
    <citation type="submission" date="2010-08" db="EMBL/GenBank/DDBJ databases">
        <title>Complete sequence of Clostridium cellulovorans 743B.</title>
        <authorList>
            <consortium name="US DOE Joint Genome Institute"/>
            <person name="Lucas S."/>
            <person name="Copeland A."/>
            <person name="Lapidus A."/>
            <person name="Cheng J.-F."/>
            <person name="Bruce D."/>
            <person name="Goodwin L."/>
            <person name="Pitluck S."/>
            <person name="Chertkov O."/>
            <person name="Detter J.C."/>
            <person name="Han C."/>
            <person name="Tapia R."/>
            <person name="Land M."/>
            <person name="Hauser L."/>
            <person name="Chang Y.-J."/>
            <person name="Jeffries C."/>
            <person name="Kyrpides N."/>
            <person name="Ivanova N."/>
            <person name="Mikhailova N."/>
            <person name="Hemme C.L."/>
            <person name="Woyke T."/>
        </authorList>
    </citation>
    <scope>NUCLEOTIDE SEQUENCE [LARGE SCALE GENOMIC DNA]</scope>
    <source>
        <strain evidence="3">ATCC 35296 / DSM 3052 / OCM 3 / 743B</strain>
    </source>
</reference>
<accession>D9SWM3</accession>